<comment type="similarity">
    <text evidence="2">Belongs to the peptidase M13 family.</text>
</comment>
<dbReference type="PANTHER" id="PTHR11733:SF237">
    <property type="entry name" value="NEPRILYSIN-LIKE 4"/>
    <property type="match status" value="1"/>
</dbReference>
<keyword evidence="5" id="KW-0378">Hydrolase</keyword>
<evidence type="ECO:0000256" key="3">
    <source>
        <dbReference type="ARBA" id="ARBA00022670"/>
    </source>
</evidence>
<evidence type="ECO:0000259" key="9">
    <source>
        <dbReference type="Pfam" id="PF01431"/>
    </source>
</evidence>
<keyword evidence="12" id="KW-1185">Reference proteome</keyword>
<keyword evidence="6" id="KW-0862">Zinc</keyword>
<dbReference type="CDD" id="cd08662">
    <property type="entry name" value="M13"/>
    <property type="match status" value="1"/>
</dbReference>
<dbReference type="InterPro" id="IPR042089">
    <property type="entry name" value="Peptidase_M13_dom_2"/>
</dbReference>
<dbReference type="SUPFAM" id="SSF55486">
    <property type="entry name" value="Metalloproteases ('zincins'), catalytic domain"/>
    <property type="match status" value="1"/>
</dbReference>
<reference evidence="11 12" key="1">
    <citation type="submission" date="2021-06" db="EMBL/GenBank/DDBJ databases">
        <title>Caerostris extrusa draft genome.</title>
        <authorList>
            <person name="Kono N."/>
            <person name="Arakawa K."/>
        </authorList>
    </citation>
    <scope>NUCLEOTIDE SEQUENCE [LARGE SCALE GENOMIC DNA]</scope>
</reference>
<dbReference type="EMBL" id="BPLR01017566">
    <property type="protein sequence ID" value="GIY92624.1"/>
    <property type="molecule type" value="Genomic_DNA"/>
</dbReference>
<keyword evidence="8" id="KW-0812">Transmembrane</keyword>
<feature type="transmembrane region" description="Helical" evidence="8">
    <location>
        <begin position="185"/>
        <end position="201"/>
    </location>
</feature>
<dbReference type="PROSITE" id="PS51885">
    <property type="entry name" value="NEPRILYSIN"/>
    <property type="match status" value="1"/>
</dbReference>
<name>A0AAV4XF20_CAEEX</name>
<dbReference type="PANTHER" id="PTHR11733">
    <property type="entry name" value="ZINC METALLOPROTEASE FAMILY M13 NEPRILYSIN-RELATED"/>
    <property type="match status" value="1"/>
</dbReference>
<accession>A0AAV4XF20</accession>
<dbReference type="InterPro" id="IPR008753">
    <property type="entry name" value="Peptidase_M13_N"/>
</dbReference>
<keyword evidence="3" id="KW-0645">Protease</keyword>
<feature type="domain" description="Peptidase M13 N-terminal" evidence="10">
    <location>
        <begin position="114"/>
        <end position="244"/>
    </location>
</feature>
<evidence type="ECO:0000256" key="7">
    <source>
        <dbReference type="ARBA" id="ARBA00023049"/>
    </source>
</evidence>
<evidence type="ECO:0000256" key="1">
    <source>
        <dbReference type="ARBA" id="ARBA00001947"/>
    </source>
</evidence>
<keyword evidence="4" id="KW-0479">Metal-binding</keyword>
<dbReference type="PRINTS" id="PR00786">
    <property type="entry name" value="NEPRILYSIN"/>
</dbReference>
<evidence type="ECO:0000256" key="5">
    <source>
        <dbReference type="ARBA" id="ARBA00022801"/>
    </source>
</evidence>
<dbReference type="GO" id="GO:0016485">
    <property type="term" value="P:protein processing"/>
    <property type="evidence" value="ECO:0007669"/>
    <property type="project" value="TreeGrafter"/>
</dbReference>
<dbReference type="InterPro" id="IPR018497">
    <property type="entry name" value="Peptidase_M13_C"/>
</dbReference>
<dbReference type="AlphaFoldDB" id="A0AAV4XF20"/>
<dbReference type="GO" id="GO:0004222">
    <property type="term" value="F:metalloendopeptidase activity"/>
    <property type="evidence" value="ECO:0007669"/>
    <property type="project" value="InterPro"/>
</dbReference>
<dbReference type="GO" id="GO:0046872">
    <property type="term" value="F:metal ion binding"/>
    <property type="evidence" value="ECO:0007669"/>
    <property type="project" value="UniProtKB-KW"/>
</dbReference>
<proteinExistence type="inferred from homology"/>
<dbReference type="Pfam" id="PF01431">
    <property type="entry name" value="Peptidase_M13"/>
    <property type="match status" value="1"/>
</dbReference>
<gene>
    <name evidence="11" type="ORF">CEXT_606721</name>
</gene>
<evidence type="ECO:0000256" key="8">
    <source>
        <dbReference type="SAM" id="Phobius"/>
    </source>
</evidence>
<sequence length="447" mass="51195">MDKDFFIKDTFVVLARSIFLTVCCVNGHFYEFYTLTSRASLPSFYELFNSKVGLVRGLMADMAFQAYSKEIIDDDEDIEVTIGDLNVNTDGTIFPYIDFFNYHLQSDVPIENNTYITIANYIAFNIVFHFAGYTSDDMRTVIHGNDTSTTISEEQLCLRITKAFMHVTVGRMYIDRYFPHSHECIFLIIVLQFVGFIRFNVVKKMVEMISLAYSSTIDQNTWMDENTLLYALVKLQSIQSMVGHEEWILNDELLDAYYAKLGDADADNYFEAVVILSGILNDEKFSKWNKTAKRNETSINYGAIGTVIGHEISHAFDTTGRSFDHLGNLRDWWTNGTKMKFLDKADCFVHQYNDYKDPFSDVKVDGLVTVGENIADNGGVRNAFKAFRLHLALSGENLNYRKRLPGLSASPEQLFFLGYASIWCANMTEEYAMGFTENDEHCPNKIR</sequence>
<protein>
    <submittedName>
        <fullName evidence="11">Neprilysin-1</fullName>
    </submittedName>
</protein>
<dbReference type="Pfam" id="PF05649">
    <property type="entry name" value="Peptidase_M13_N"/>
    <property type="match status" value="1"/>
</dbReference>
<evidence type="ECO:0000256" key="4">
    <source>
        <dbReference type="ARBA" id="ARBA00022723"/>
    </source>
</evidence>
<keyword evidence="7" id="KW-0482">Metalloprotease</keyword>
<dbReference type="InterPro" id="IPR024079">
    <property type="entry name" value="MetalloPept_cat_dom_sf"/>
</dbReference>
<evidence type="ECO:0000313" key="11">
    <source>
        <dbReference type="EMBL" id="GIY92624.1"/>
    </source>
</evidence>
<feature type="domain" description="Peptidase M13 C-terminal" evidence="9">
    <location>
        <begin position="272"/>
        <end position="447"/>
    </location>
</feature>
<evidence type="ECO:0000313" key="12">
    <source>
        <dbReference type="Proteomes" id="UP001054945"/>
    </source>
</evidence>
<dbReference type="InterPro" id="IPR000718">
    <property type="entry name" value="Peptidase_M13"/>
</dbReference>
<dbReference type="GO" id="GO:0005886">
    <property type="term" value="C:plasma membrane"/>
    <property type="evidence" value="ECO:0007669"/>
    <property type="project" value="TreeGrafter"/>
</dbReference>
<evidence type="ECO:0000256" key="6">
    <source>
        <dbReference type="ARBA" id="ARBA00022833"/>
    </source>
</evidence>
<feature type="non-terminal residue" evidence="11">
    <location>
        <position position="447"/>
    </location>
</feature>
<comment type="caution">
    <text evidence="11">The sequence shown here is derived from an EMBL/GenBank/DDBJ whole genome shotgun (WGS) entry which is preliminary data.</text>
</comment>
<evidence type="ECO:0000259" key="10">
    <source>
        <dbReference type="Pfam" id="PF05649"/>
    </source>
</evidence>
<comment type="cofactor">
    <cofactor evidence="1">
        <name>Zn(2+)</name>
        <dbReference type="ChEBI" id="CHEBI:29105"/>
    </cofactor>
</comment>
<evidence type="ECO:0000256" key="2">
    <source>
        <dbReference type="ARBA" id="ARBA00007357"/>
    </source>
</evidence>
<dbReference type="Proteomes" id="UP001054945">
    <property type="component" value="Unassembled WGS sequence"/>
</dbReference>
<keyword evidence="8" id="KW-0472">Membrane</keyword>
<keyword evidence="8" id="KW-1133">Transmembrane helix</keyword>
<organism evidence="11 12">
    <name type="scientific">Caerostris extrusa</name>
    <name type="common">Bark spider</name>
    <name type="synonym">Caerostris bankana</name>
    <dbReference type="NCBI Taxonomy" id="172846"/>
    <lineage>
        <taxon>Eukaryota</taxon>
        <taxon>Metazoa</taxon>
        <taxon>Ecdysozoa</taxon>
        <taxon>Arthropoda</taxon>
        <taxon>Chelicerata</taxon>
        <taxon>Arachnida</taxon>
        <taxon>Araneae</taxon>
        <taxon>Araneomorphae</taxon>
        <taxon>Entelegynae</taxon>
        <taxon>Araneoidea</taxon>
        <taxon>Araneidae</taxon>
        <taxon>Caerostris</taxon>
    </lineage>
</organism>
<dbReference type="Gene3D" id="3.40.390.10">
    <property type="entry name" value="Collagenase (Catalytic Domain)"/>
    <property type="match status" value="2"/>
</dbReference>
<dbReference type="Gene3D" id="1.10.1380.10">
    <property type="entry name" value="Neutral endopeptidase , domain2"/>
    <property type="match status" value="1"/>
</dbReference>